<dbReference type="PANTHER" id="PTHR43194:SF2">
    <property type="entry name" value="PEROXISOMAL MEMBRANE PROTEIN LPX1"/>
    <property type="match status" value="1"/>
</dbReference>
<evidence type="ECO:0000313" key="3">
    <source>
        <dbReference type="Proteomes" id="UP001139068"/>
    </source>
</evidence>
<proteinExistence type="predicted"/>
<dbReference type="Pfam" id="PF12697">
    <property type="entry name" value="Abhydrolase_6"/>
    <property type="match status" value="1"/>
</dbReference>
<evidence type="ECO:0000259" key="1">
    <source>
        <dbReference type="Pfam" id="PF12697"/>
    </source>
</evidence>
<dbReference type="InterPro" id="IPR000073">
    <property type="entry name" value="AB_hydrolase_1"/>
</dbReference>
<accession>A0ABS9YXF6</accession>
<keyword evidence="2" id="KW-0378">Hydrolase</keyword>
<dbReference type="Proteomes" id="UP001139068">
    <property type="component" value="Unassembled WGS sequence"/>
</dbReference>
<sequence length="265" mass="29028">MNPVLEVIDKGRCSEAHPAPLLFVHGGSHAAWCWDEHFLDFFADRGYRVLAPSLRGHGSSPTSKRLLTCSIADYVEDVCSVANNLTAAPVLIGHSMGGFIVQKYLQTHSAPAGVLITSTPPHGHLGAQLRLIRRHPWRSVRSLILGKTSILFCTPDLVRESFFCAHTPESIVARTTARIQDESPRAIALDMTLLNLVRSKDVTTPLLVVGAEEDGTYSHAYVRATAAAYHTEAEFFASVGHDMMLEDGWRAVADRVHTWLGSHGL</sequence>
<feature type="domain" description="AB hydrolase-1" evidence="1">
    <location>
        <begin position="21"/>
        <end position="254"/>
    </location>
</feature>
<comment type="caution">
    <text evidence="2">The sequence shown here is derived from an EMBL/GenBank/DDBJ whole genome shotgun (WGS) entry which is preliminary data.</text>
</comment>
<dbReference type="EMBL" id="JAIVFL010000001">
    <property type="protein sequence ID" value="MCI4675788.1"/>
    <property type="molecule type" value="Genomic_DNA"/>
</dbReference>
<dbReference type="SUPFAM" id="SSF53474">
    <property type="entry name" value="alpha/beta-Hydrolases"/>
    <property type="match status" value="1"/>
</dbReference>
<dbReference type="InterPro" id="IPR050228">
    <property type="entry name" value="Carboxylesterase_BioH"/>
</dbReference>
<dbReference type="RefSeq" id="WP_243073367.1">
    <property type="nucleotide sequence ID" value="NZ_JAIVFL010000001.1"/>
</dbReference>
<dbReference type="Gene3D" id="3.40.50.1820">
    <property type="entry name" value="alpha/beta hydrolase"/>
    <property type="match status" value="1"/>
</dbReference>
<gene>
    <name evidence="2" type="ORF">K9U37_13235</name>
</gene>
<keyword evidence="3" id="KW-1185">Reference proteome</keyword>
<evidence type="ECO:0000313" key="2">
    <source>
        <dbReference type="EMBL" id="MCI4675788.1"/>
    </source>
</evidence>
<dbReference type="GO" id="GO:0016787">
    <property type="term" value="F:hydrolase activity"/>
    <property type="evidence" value="ECO:0007669"/>
    <property type="project" value="UniProtKB-KW"/>
</dbReference>
<reference evidence="2" key="1">
    <citation type="journal article" date="2022" name="ISME J.">
        <title>Identification of active gaseous-alkane degraders at natural gas seeps.</title>
        <authorList>
            <person name="Farhan Ul Haque M."/>
            <person name="Hernandez M."/>
            <person name="Crombie A.T."/>
            <person name="Murrell J.C."/>
        </authorList>
    </citation>
    <scope>NUCLEOTIDE SEQUENCE</scope>
    <source>
        <strain evidence="2">ANDR5</strain>
    </source>
</reference>
<dbReference type="PANTHER" id="PTHR43194">
    <property type="entry name" value="HYDROLASE ALPHA/BETA FOLD FAMILY"/>
    <property type="match status" value="1"/>
</dbReference>
<dbReference type="InterPro" id="IPR029058">
    <property type="entry name" value="AB_hydrolase_fold"/>
</dbReference>
<protein>
    <submittedName>
        <fullName evidence="2">Alpha/beta fold hydrolase</fullName>
    </submittedName>
</protein>
<name>A0ABS9YXF6_9MYCO</name>
<organism evidence="2 3">
    <name type="scientific">Candidatus Mycolicibacterium alkanivorans</name>
    <dbReference type="NCBI Taxonomy" id="2954114"/>
    <lineage>
        <taxon>Bacteria</taxon>
        <taxon>Bacillati</taxon>
        <taxon>Actinomycetota</taxon>
        <taxon>Actinomycetes</taxon>
        <taxon>Mycobacteriales</taxon>
        <taxon>Mycobacteriaceae</taxon>
        <taxon>Mycolicibacterium</taxon>
    </lineage>
</organism>